<reference evidence="2 3" key="1">
    <citation type="submission" date="2014-04" db="EMBL/GenBank/DDBJ databases">
        <authorList>
            <consortium name="DOE Joint Genome Institute"/>
            <person name="Kuo A."/>
            <person name="Gay G."/>
            <person name="Dore J."/>
            <person name="Kohler A."/>
            <person name="Nagy L.G."/>
            <person name="Floudas D."/>
            <person name="Copeland A."/>
            <person name="Barry K.W."/>
            <person name="Cichocki N."/>
            <person name="Veneault-Fourrey C."/>
            <person name="LaButti K."/>
            <person name="Lindquist E.A."/>
            <person name="Lipzen A."/>
            <person name="Lundell T."/>
            <person name="Morin E."/>
            <person name="Murat C."/>
            <person name="Sun H."/>
            <person name="Tunlid A."/>
            <person name="Henrissat B."/>
            <person name="Grigoriev I.V."/>
            <person name="Hibbett D.S."/>
            <person name="Martin F."/>
            <person name="Nordberg H.P."/>
            <person name="Cantor M.N."/>
            <person name="Hua S.X."/>
        </authorList>
    </citation>
    <scope>NUCLEOTIDE SEQUENCE [LARGE SCALE GENOMIC DNA]</scope>
    <source>
        <strain evidence="3">h7</strain>
    </source>
</reference>
<sequence>MACISVNFEFGESTCGATFTAEDFKYDLPPVVPPIILSLPEKLFNSNGQVSSRVECILSKCLKYKPGVPFIIVTNFQDIAIFSPPTKKRPEATYRKILTAQPILALCVISAAYLLDVLPPGVYINIPQLDLEIDPDLILPEGPPLDPIQPLTADEQIFAQHRRHSDFDHATLVRDRARALQFFRWKEQAQRRYSKVVAHANDTLTASTNEIGFVVPPNVHPLYPLDASEFPRDTANHLTSIQRESPLTRGSLDKSLSQRDRSSRNRFRVAIGRLHPRCLFHISQ</sequence>
<dbReference type="EMBL" id="KN831779">
    <property type="protein sequence ID" value="KIM41672.1"/>
    <property type="molecule type" value="Genomic_DNA"/>
</dbReference>
<keyword evidence="3" id="KW-1185">Reference proteome</keyword>
<gene>
    <name evidence="2" type="ORF">M413DRAFT_27275</name>
</gene>
<name>A0A0C2YKY5_HEBCY</name>
<evidence type="ECO:0000256" key="1">
    <source>
        <dbReference type="SAM" id="MobiDB-lite"/>
    </source>
</evidence>
<dbReference type="HOGENOM" id="CLU_980233_0_0_1"/>
<protein>
    <submittedName>
        <fullName evidence="2">Uncharacterized protein</fullName>
    </submittedName>
</protein>
<evidence type="ECO:0000313" key="3">
    <source>
        <dbReference type="Proteomes" id="UP000053424"/>
    </source>
</evidence>
<dbReference type="Proteomes" id="UP000053424">
    <property type="component" value="Unassembled WGS sequence"/>
</dbReference>
<dbReference type="OrthoDB" id="3138711at2759"/>
<reference evidence="3" key="2">
    <citation type="submission" date="2015-01" db="EMBL/GenBank/DDBJ databases">
        <title>Evolutionary Origins and Diversification of the Mycorrhizal Mutualists.</title>
        <authorList>
            <consortium name="DOE Joint Genome Institute"/>
            <consortium name="Mycorrhizal Genomics Consortium"/>
            <person name="Kohler A."/>
            <person name="Kuo A."/>
            <person name="Nagy L.G."/>
            <person name="Floudas D."/>
            <person name="Copeland A."/>
            <person name="Barry K.W."/>
            <person name="Cichocki N."/>
            <person name="Veneault-Fourrey C."/>
            <person name="LaButti K."/>
            <person name="Lindquist E.A."/>
            <person name="Lipzen A."/>
            <person name="Lundell T."/>
            <person name="Morin E."/>
            <person name="Murat C."/>
            <person name="Riley R."/>
            <person name="Ohm R."/>
            <person name="Sun H."/>
            <person name="Tunlid A."/>
            <person name="Henrissat B."/>
            <person name="Grigoriev I.V."/>
            <person name="Hibbett D.S."/>
            <person name="Martin F."/>
        </authorList>
    </citation>
    <scope>NUCLEOTIDE SEQUENCE [LARGE SCALE GENOMIC DNA]</scope>
    <source>
        <strain evidence="3">h7</strain>
    </source>
</reference>
<organism evidence="2 3">
    <name type="scientific">Hebeloma cylindrosporum</name>
    <dbReference type="NCBI Taxonomy" id="76867"/>
    <lineage>
        <taxon>Eukaryota</taxon>
        <taxon>Fungi</taxon>
        <taxon>Dikarya</taxon>
        <taxon>Basidiomycota</taxon>
        <taxon>Agaricomycotina</taxon>
        <taxon>Agaricomycetes</taxon>
        <taxon>Agaricomycetidae</taxon>
        <taxon>Agaricales</taxon>
        <taxon>Agaricineae</taxon>
        <taxon>Hymenogastraceae</taxon>
        <taxon>Hebeloma</taxon>
    </lineage>
</organism>
<accession>A0A0C2YKY5</accession>
<proteinExistence type="predicted"/>
<dbReference type="AlphaFoldDB" id="A0A0C2YKY5"/>
<feature type="region of interest" description="Disordered" evidence="1">
    <location>
        <begin position="239"/>
        <end position="260"/>
    </location>
</feature>
<evidence type="ECO:0000313" key="2">
    <source>
        <dbReference type="EMBL" id="KIM41672.1"/>
    </source>
</evidence>